<accession>A0A6C0DK66</accession>
<name>A0A6C0DK66_9ZZZZ</name>
<protein>
    <submittedName>
        <fullName evidence="1">Uncharacterized protein</fullName>
    </submittedName>
</protein>
<dbReference type="AlphaFoldDB" id="A0A6C0DK66"/>
<organism evidence="1">
    <name type="scientific">viral metagenome</name>
    <dbReference type="NCBI Taxonomy" id="1070528"/>
    <lineage>
        <taxon>unclassified sequences</taxon>
        <taxon>metagenomes</taxon>
        <taxon>organismal metagenomes</taxon>
    </lineage>
</organism>
<dbReference type="EMBL" id="MN739628">
    <property type="protein sequence ID" value="QHT16917.1"/>
    <property type="molecule type" value="Genomic_DNA"/>
</dbReference>
<sequence>MVNIAFICHCDKKHGKMIINEPIDKINIEYIDPYTGCKYMDDLENNSMDIFYSINCPLYYPFFDSKFNKALYPKSYKELIEEHKEDMKWMKEGIPEEGILPLNDPRDKEIMDTIFKEGNLKLKEGGKIVIPLRGIHHNNNEIKNFVAYVKDKYPNFEFISSIENNVPIEYIIDWDYEFTKGGDDDRPEEGLEKQNSKFNIDTTKFLIFTKINSRSIFLNKIKTLGKDAVLSRFLSRQILKSRIINSIELELLITKIMRVYPKVTRDDILNLFTKN</sequence>
<evidence type="ECO:0000313" key="1">
    <source>
        <dbReference type="EMBL" id="QHT16917.1"/>
    </source>
</evidence>
<proteinExistence type="predicted"/>
<reference evidence="1" key="1">
    <citation type="journal article" date="2020" name="Nature">
        <title>Giant virus diversity and host interactions through global metagenomics.</title>
        <authorList>
            <person name="Schulz F."/>
            <person name="Roux S."/>
            <person name="Paez-Espino D."/>
            <person name="Jungbluth S."/>
            <person name="Walsh D.A."/>
            <person name="Denef V.J."/>
            <person name="McMahon K.D."/>
            <person name="Konstantinidis K.T."/>
            <person name="Eloe-Fadrosh E.A."/>
            <person name="Kyrpides N.C."/>
            <person name="Woyke T."/>
        </authorList>
    </citation>
    <scope>NUCLEOTIDE SEQUENCE</scope>
    <source>
        <strain evidence="1">GVMAG-M-3300023174-207</strain>
    </source>
</reference>